<dbReference type="Gene3D" id="3.80.10.10">
    <property type="entry name" value="Ribonuclease Inhibitor"/>
    <property type="match status" value="1"/>
</dbReference>
<evidence type="ECO:0000313" key="2">
    <source>
        <dbReference type="Proteomes" id="UP000789375"/>
    </source>
</evidence>
<comment type="caution">
    <text evidence="1">The sequence shown here is derived from an EMBL/GenBank/DDBJ whole genome shotgun (WGS) entry which is preliminary data.</text>
</comment>
<dbReference type="SUPFAM" id="SSF52047">
    <property type="entry name" value="RNI-like"/>
    <property type="match status" value="1"/>
</dbReference>
<proteinExistence type="predicted"/>
<sequence length="465" mass="54541">MSRKLPADCLNEIFEILNDNVALHSCLLVNRLWCEVSVRILWRRIWNYSTLIDCLPKESKETLYNNEIIINPSLKPPLFNYVSFLRYLSIDKFVRIFINHHPLASQYLIDNKLVVIIQEIFKMFMSRISSVKKLMIRSIDIPNFTFYSYPGAIDCLTNLSEFDCGSDIRSEFFYQLSRICHNVQSLSITLKSDISDGLADLISVQQNLKIIIIHQSYIYNSDYLKRLISFVAKHSNTLTKVDINGVIEASLLFLVNCENLQVLLLNSFKDSFKDFKRLQHVVFPQLRELQLNNQHIKPAYVIKFLENNGNYLEKYYGLYNYNNSINVAIGKFCSNLKFFCVTLKRNEMEEFKVILNNCHRLEGFEVWCGSDYLNEIELLEVVVKYSPKTFYNLSLFYTSKSLSKLFSKELESFFTSWKDRTPQKSLNFSFKNMYAANNLDFKNENMNMFEKFVKLGVIKKFSMSG</sequence>
<accession>A0A9N9G989</accession>
<evidence type="ECO:0000313" key="1">
    <source>
        <dbReference type="EMBL" id="CAG8586235.1"/>
    </source>
</evidence>
<name>A0A9N9G989_FUNMO</name>
<gene>
    <name evidence="1" type="ORF">FMOSSE_LOCUS8206</name>
</gene>
<dbReference type="AlphaFoldDB" id="A0A9N9G989"/>
<reference evidence="1" key="1">
    <citation type="submission" date="2021-06" db="EMBL/GenBank/DDBJ databases">
        <authorList>
            <person name="Kallberg Y."/>
            <person name="Tangrot J."/>
            <person name="Rosling A."/>
        </authorList>
    </citation>
    <scope>NUCLEOTIDE SEQUENCE</scope>
    <source>
        <strain evidence="1">87-6 pot B 2015</strain>
    </source>
</reference>
<dbReference type="Proteomes" id="UP000789375">
    <property type="component" value="Unassembled WGS sequence"/>
</dbReference>
<dbReference type="EMBL" id="CAJVPP010002081">
    <property type="protein sequence ID" value="CAG8586235.1"/>
    <property type="molecule type" value="Genomic_DNA"/>
</dbReference>
<protein>
    <submittedName>
        <fullName evidence="1">8724_t:CDS:1</fullName>
    </submittedName>
</protein>
<organism evidence="1 2">
    <name type="scientific">Funneliformis mosseae</name>
    <name type="common">Endomycorrhizal fungus</name>
    <name type="synonym">Glomus mosseae</name>
    <dbReference type="NCBI Taxonomy" id="27381"/>
    <lineage>
        <taxon>Eukaryota</taxon>
        <taxon>Fungi</taxon>
        <taxon>Fungi incertae sedis</taxon>
        <taxon>Mucoromycota</taxon>
        <taxon>Glomeromycotina</taxon>
        <taxon>Glomeromycetes</taxon>
        <taxon>Glomerales</taxon>
        <taxon>Glomeraceae</taxon>
        <taxon>Funneliformis</taxon>
    </lineage>
</organism>
<dbReference type="InterPro" id="IPR032675">
    <property type="entry name" value="LRR_dom_sf"/>
</dbReference>
<keyword evidence="2" id="KW-1185">Reference proteome</keyword>